<keyword evidence="3" id="KW-1185">Reference proteome</keyword>
<feature type="compositionally biased region" description="Basic and acidic residues" evidence="1">
    <location>
        <begin position="101"/>
        <end position="113"/>
    </location>
</feature>
<organism evidence="2 3">
    <name type="scientific">Austropuccinia psidii MF-1</name>
    <dbReference type="NCBI Taxonomy" id="1389203"/>
    <lineage>
        <taxon>Eukaryota</taxon>
        <taxon>Fungi</taxon>
        <taxon>Dikarya</taxon>
        <taxon>Basidiomycota</taxon>
        <taxon>Pucciniomycotina</taxon>
        <taxon>Pucciniomycetes</taxon>
        <taxon>Pucciniales</taxon>
        <taxon>Sphaerophragmiaceae</taxon>
        <taxon>Austropuccinia</taxon>
    </lineage>
</organism>
<gene>
    <name evidence="2" type="ORF">O181_041266</name>
</gene>
<name>A0A9Q3HE39_9BASI</name>
<feature type="compositionally biased region" description="Low complexity" evidence="1">
    <location>
        <begin position="123"/>
        <end position="136"/>
    </location>
</feature>
<evidence type="ECO:0000313" key="3">
    <source>
        <dbReference type="Proteomes" id="UP000765509"/>
    </source>
</evidence>
<feature type="region of interest" description="Disordered" evidence="1">
    <location>
        <begin position="172"/>
        <end position="195"/>
    </location>
</feature>
<protein>
    <submittedName>
        <fullName evidence="2">Uncharacterized protein</fullName>
    </submittedName>
</protein>
<evidence type="ECO:0000313" key="2">
    <source>
        <dbReference type="EMBL" id="MBW0501551.1"/>
    </source>
</evidence>
<evidence type="ECO:0000256" key="1">
    <source>
        <dbReference type="SAM" id="MobiDB-lite"/>
    </source>
</evidence>
<dbReference type="OrthoDB" id="2506710at2759"/>
<dbReference type="EMBL" id="AVOT02016384">
    <property type="protein sequence ID" value="MBW0501551.1"/>
    <property type="molecule type" value="Genomic_DNA"/>
</dbReference>
<dbReference type="Proteomes" id="UP000765509">
    <property type="component" value="Unassembled WGS sequence"/>
</dbReference>
<dbReference type="AlphaFoldDB" id="A0A9Q3HE39"/>
<feature type="compositionally biased region" description="Basic and acidic residues" evidence="1">
    <location>
        <begin position="38"/>
        <end position="49"/>
    </location>
</feature>
<feature type="region of interest" description="Disordered" evidence="1">
    <location>
        <begin position="21"/>
        <end position="71"/>
    </location>
</feature>
<accession>A0A9Q3HE39</accession>
<proteinExistence type="predicted"/>
<reference evidence="2" key="1">
    <citation type="submission" date="2021-03" db="EMBL/GenBank/DDBJ databases">
        <title>Draft genome sequence of rust myrtle Austropuccinia psidii MF-1, a brazilian biotype.</title>
        <authorList>
            <person name="Quecine M.C."/>
            <person name="Pachon D.M.R."/>
            <person name="Bonatelli M.L."/>
            <person name="Correr F.H."/>
            <person name="Franceschini L.M."/>
            <person name="Leite T.F."/>
            <person name="Margarido G.R.A."/>
            <person name="Almeida C.A."/>
            <person name="Ferrarezi J.A."/>
            <person name="Labate C.A."/>
        </authorList>
    </citation>
    <scope>NUCLEOTIDE SEQUENCE</scope>
    <source>
        <strain evidence="2">MF-1</strain>
    </source>
</reference>
<comment type="caution">
    <text evidence="2">The sequence shown here is derived from an EMBL/GenBank/DDBJ whole genome shotgun (WGS) entry which is preliminary data.</text>
</comment>
<feature type="region of interest" description="Disordered" evidence="1">
    <location>
        <begin position="101"/>
        <end position="160"/>
    </location>
</feature>
<sequence>MVFGCHACALGLSHRMIIQSNVSGPENSGHKFKRKEWQRRGEAQMEEARASTSSQRPEPFPTGNNRDIPVAVQELVYGSKESGVRTSGKYLDRHNELISSFEKFHEPRKDRAGPRKGQQACRSSSSLQKQESSLKSAKQGQVSPKEKAEGKGKIQVEQALPTELQNYKERKERHGQCAQYGKNSDGILKQEGGKNEPTISKEIDFIKLLTNFETCNNQILAEPNNFHYIQQKLERIESNVTLLNQPDDNSISFMTKKLKDSRIQVQNLEYSTGHNAALFQEQLEKSDKARLELKKDIKSSIHHISLKNELLRKTTPIPDRNVFNLNNDLHHMISSNAEVEATCNFKNIPGLEEWPTFSGEGEYNHMEFMKTIDMFDKDLNITDEYISARLHSLFTK</sequence>
<feature type="compositionally biased region" description="Basic and acidic residues" evidence="1">
    <location>
        <begin position="144"/>
        <end position="154"/>
    </location>
</feature>